<sequence>MRRLALLTLLAHCVYPSPPMCQCPGGQLGMSCPSPIQLNCPPMQCPPPPPCNPFPTLGTLMPLPGVQGLSQFTLPTLAPISGSAFGPQSTTPLPLPVVPPANGQESLVPIQNNQYNAEQQQQYQQQQQQQSQQQQQQQQQQQELQQQQSQQQQQQQLQESQQQHEQQQEFHTAPPPPPPQRQVSVQPAAQFAETIPVDATTRVTTLPSESYVEADLPEEISQEEIGSERLPLYENQPNTAQAANNGKPEVFTDKCNDERLKKIIEENVDANPSSSKRKIQKAATDEIGGLFDVICSNHDFSYLANTQVFCEAGNDDVTCFAFLHSLIQ</sequence>
<keyword evidence="2" id="KW-0732">Signal</keyword>
<dbReference type="Pfam" id="PF04155">
    <property type="entry name" value="Ground-like"/>
    <property type="match status" value="1"/>
</dbReference>
<keyword evidence="5" id="KW-1185">Reference proteome</keyword>
<evidence type="ECO:0000259" key="3">
    <source>
        <dbReference type="Pfam" id="PF04155"/>
    </source>
</evidence>
<protein>
    <submittedName>
        <fullName evidence="4">Ground domain-containing protein</fullName>
    </submittedName>
</protein>
<evidence type="ECO:0000256" key="1">
    <source>
        <dbReference type="SAM" id="MobiDB-lite"/>
    </source>
</evidence>
<dbReference type="InterPro" id="IPR007284">
    <property type="entry name" value="Ground-like_dom"/>
</dbReference>
<dbReference type="Proteomes" id="UP001331761">
    <property type="component" value="Unassembled WGS sequence"/>
</dbReference>
<comment type="caution">
    <text evidence="4">The sequence shown here is derived from an EMBL/GenBank/DDBJ whole genome shotgun (WGS) entry which is preliminary data.</text>
</comment>
<dbReference type="PROSITE" id="PS51257">
    <property type="entry name" value="PROKAR_LIPOPROTEIN"/>
    <property type="match status" value="1"/>
</dbReference>
<proteinExistence type="predicted"/>
<feature type="domain" description="Ground-like" evidence="3">
    <location>
        <begin position="253"/>
        <end position="322"/>
    </location>
</feature>
<dbReference type="AlphaFoldDB" id="A0AAN8F9V9"/>
<evidence type="ECO:0000313" key="5">
    <source>
        <dbReference type="Proteomes" id="UP001331761"/>
    </source>
</evidence>
<reference evidence="4 5" key="1">
    <citation type="submission" date="2019-10" db="EMBL/GenBank/DDBJ databases">
        <title>Assembly and Annotation for the nematode Trichostrongylus colubriformis.</title>
        <authorList>
            <person name="Martin J."/>
        </authorList>
    </citation>
    <scope>NUCLEOTIDE SEQUENCE [LARGE SCALE GENOMIC DNA]</scope>
    <source>
        <strain evidence="4">G859</strain>
        <tissue evidence="4">Whole worm</tissue>
    </source>
</reference>
<organism evidence="4 5">
    <name type="scientific">Trichostrongylus colubriformis</name>
    <name type="common">Black scour worm</name>
    <dbReference type="NCBI Taxonomy" id="6319"/>
    <lineage>
        <taxon>Eukaryota</taxon>
        <taxon>Metazoa</taxon>
        <taxon>Ecdysozoa</taxon>
        <taxon>Nematoda</taxon>
        <taxon>Chromadorea</taxon>
        <taxon>Rhabditida</taxon>
        <taxon>Rhabditina</taxon>
        <taxon>Rhabditomorpha</taxon>
        <taxon>Strongyloidea</taxon>
        <taxon>Trichostrongylidae</taxon>
        <taxon>Trichostrongylus</taxon>
    </lineage>
</organism>
<feature type="region of interest" description="Disordered" evidence="1">
    <location>
        <begin position="155"/>
        <end position="188"/>
    </location>
</feature>
<feature type="compositionally biased region" description="Low complexity" evidence="1">
    <location>
        <begin position="155"/>
        <end position="165"/>
    </location>
</feature>
<feature type="chain" id="PRO_5042983896" evidence="2">
    <location>
        <begin position="17"/>
        <end position="328"/>
    </location>
</feature>
<evidence type="ECO:0000313" key="4">
    <source>
        <dbReference type="EMBL" id="KAK5970107.1"/>
    </source>
</evidence>
<gene>
    <name evidence="4" type="ORF">GCK32_011406</name>
</gene>
<feature type="signal peptide" evidence="2">
    <location>
        <begin position="1"/>
        <end position="16"/>
    </location>
</feature>
<dbReference type="EMBL" id="WIXE01019343">
    <property type="protein sequence ID" value="KAK5970107.1"/>
    <property type="molecule type" value="Genomic_DNA"/>
</dbReference>
<name>A0AAN8F9V9_TRICO</name>
<accession>A0AAN8F9V9</accession>
<evidence type="ECO:0000256" key="2">
    <source>
        <dbReference type="SAM" id="SignalP"/>
    </source>
</evidence>